<dbReference type="InterPro" id="IPR008628">
    <property type="entry name" value="GPP34-like"/>
</dbReference>
<evidence type="ECO:0000313" key="7">
    <source>
        <dbReference type="Proteomes" id="UP001431209"/>
    </source>
</evidence>
<sequence>MLATDYHFDTRRAIYDPVPSPMTPSYEFESIMASKSTKSKRSSLLSPATPTAWFENNDYRLTVSQRIIILSLTKSGFLKPSIANLEATVAWAVLCDLIINNKVYTFQCTSKKKLNKTKYCLCITDSHPVDDPAQNLMLQCIQEAIKKDSKRAIRHIIREICSAGFGKRILDSNIHLLTSMRILKIRKDIKLGFFSLGAFPIQKLETKAEIRRQLNESLNGHTTSDMYALACLLKCHNMLEKEVAKFEGCNKPAMKNTCNNLLIMKGSGLNSSEQVICSHLGHVMSELQNRR</sequence>
<dbReference type="AlphaFoldDB" id="A0AAW2Z8F0"/>
<evidence type="ECO:0000256" key="1">
    <source>
        <dbReference type="ARBA" id="ARBA00004255"/>
    </source>
</evidence>
<comment type="caution">
    <text evidence="6">The sequence shown here is derived from an EMBL/GenBank/DDBJ whole genome shotgun (WGS) entry which is preliminary data.</text>
</comment>
<evidence type="ECO:0000256" key="5">
    <source>
        <dbReference type="ARBA" id="ARBA00023136"/>
    </source>
</evidence>
<keyword evidence="3" id="KW-0333">Golgi apparatus</keyword>
<evidence type="ECO:0000256" key="3">
    <source>
        <dbReference type="ARBA" id="ARBA00023034"/>
    </source>
</evidence>
<organism evidence="6 7">
    <name type="scientific">Acrasis kona</name>
    <dbReference type="NCBI Taxonomy" id="1008807"/>
    <lineage>
        <taxon>Eukaryota</taxon>
        <taxon>Discoba</taxon>
        <taxon>Heterolobosea</taxon>
        <taxon>Tetramitia</taxon>
        <taxon>Eutetramitia</taxon>
        <taxon>Acrasidae</taxon>
        <taxon>Acrasis</taxon>
    </lineage>
</organism>
<comment type="subcellular location">
    <subcellularLocation>
        <location evidence="1">Golgi apparatus membrane</location>
        <topology evidence="1">Peripheral membrane protein</topology>
        <orientation evidence="1">Cytoplasmic side</orientation>
    </subcellularLocation>
</comment>
<evidence type="ECO:0000256" key="4">
    <source>
        <dbReference type="ARBA" id="ARBA00023121"/>
    </source>
</evidence>
<dbReference type="Gene3D" id="1.10.3630.10">
    <property type="entry name" value="yeast vps74-n-term truncation variant domain like"/>
    <property type="match status" value="1"/>
</dbReference>
<dbReference type="Pfam" id="PF05719">
    <property type="entry name" value="GPP34"/>
    <property type="match status" value="1"/>
</dbReference>
<proteinExistence type="inferred from homology"/>
<keyword evidence="7" id="KW-1185">Reference proteome</keyword>
<dbReference type="EMBL" id="JAOPGA020001141">
    <property type="protein sequence ID" value="KAL0485487.1"/>
    <property type="molecule type" value="Genomic_DNA"/>
</dbReference>
<evidence type="ECO:0000256" key="2">
    <source>
        <dbReference type="ARBA" id="ARBA00007284"/>
    </source>
</evidence>
<dbReference type="GO" id="GO:0070273">
    <property type="term" value="F:phosphatidylinositol-4-phosphate binding"/>
    <property type="evidence" value="ECO:0007669"/>
    <property type="project" value="InterPro"/>
</dbReference>
<reference evidence="6 7" key="1">
    <citation type="submission" date="2024-03" db="EMBL/GenBank/DDBJ databases">
        <title>The Acrasis kona genome and developmental transcriptomes reveal deep origins of eukaryotic multicellular pathways.</title>
        <authorList>
            <person name="Sheikh S."/>
            <person name="Fu C.-J."/>
            <person name="Brown M.W."/>
            <person name="Baldauf S.L."/>
        </authorList>
    </citation>
    <scope>NUCLEOTIDE SEQUENCE [LARGE SCALE GENOMIC DNA]</scope>
    <source>
        <strain evidence="6 7">ATCC MYA-3509</strain>
    </source>
</reference>
<dbReference type="Proteomes" id="UP001431209">
    <property type="component" value="Unassembled WGS sequence"/>
</dbReference>
<keyword evidence="5" id="KW-0472">Membrane</keyword>
<name>A0AAW2Z8F0_9EUKA</name>
<dbReference type="GO" id="GO:0000139">
    <property type="term" value="C:Golgi membrane"/>
    <property type="evidence" value="ECO:0007669"/>
    <property type="project" value="UniProtKB-SubCell"/>
</dbReference>
<keyword evidence="4" id="KW-0446">Lipid-binding</keyword>
<protein>
    <submittedName>
        <fullName evidence="6">HrcA</fullName>
    </submittedName>
</protein>
<comment type="similarity">
    <text evidence="2">Belongs to the GOLPH3/VPS74 family.</text>
</comment>
<gene>
    <name evidence="6" type="ORF">AKO1_003072</name>
</gene>
<dbReference type="InterPro" id="IPR038261">
    <property type="entry name" value="GPP34-like_sf"/>
</dbReference>
<accession>A0AAW2Z8F0</accession>
<evidence type="ECO:0000313" key="6">
    <source>
        <dbReference type="EMBL" id="KAL0485487.1"/>
    </source>
</evidence>